<dbReference type="GO" id="GO:0008241">
    <property type="term" value="F:peptidyl-dipeptidase activity"/>
    <property type="evidence" value="ECO:0007669"/>
    <property type="project" value="InterPro"/>
</dbReference>
<feature type="disulfide bond" evidence="5">
    <location>
        <begin position="76"/>
        <end position="84"/>
    </location>
</feature>
<dbReference type="InterPro" id="IPR001548">
    <property type="entry name" value="Peptidase_M2"/>
</dbReference>
<dbReference type="PROSITE" id="PS52011">
    <property type="entry name" value="PEPTIDASE_M2"/>
    <property type="match status" value="1"/>
</dbReference>
<dbReference type="SUPFAM" id="SSF55486">
    <property type="entry name" value="Metalloproteases ('zincins'), catalytic domain"/>
    <property type="match status" value="1"/>
</dbReference>
<dbReference type="EMBL" id="OC001324">
    <property type="protein sequence ID" value="CAD7259647.1"/>
    <property type="molecule type" value="Genomic_DNA"/>
</dbReference>
<evidence type="ECO:0000256" key="5">
    <source>
        <dbReference type="PIRSR" id="PIRSR601548-4"/>
    </source>
</evidence>
<organism evidence="7">
    <name type="scientific">Timema shepardi</name>
    <name type="common">Walking stick</name>
    <dbReference type="NCBI Taxonomy" id="629360"/>
    <lineage>
        <taxon>Eukaryota</taxon>
        <taxon>Metazoa</taxon>
        <taxon>Ecdysozoa</taxon>
        <taxon>Arthropoda</taxon>
        <taxon>Hexapoda</taxon>
        <taxon>Insecta</taxon>
        <taxon>Pterygota</taxon>
        <taxon>Neoptera</taxon>
        <taxon>Polyneoptera</taxon>
        <taxon>Phasmatodea</taxon>
        <taxon>Timematodea</taxon>
        <taxon>Timematoidea</taxon>
        <taxon>Timematidae</taxon>
        <taxon>Timema</taxon>
    </lineage>
</organism>
<protein>
    <submittedName>
        <fullName evidence="7">Uncharacterized protein</fullName>
    </submittedName>
</protein>
<comment type="similarity">
    <text evidence="1 6">Belongs to the peptidase M2 family.</text>
</comment>
<sequence>MPPRKTVSQLQYASFQRAVKEMLAKVDREHVQDPKLWRQVQFLTTIGPAALPPHLLDRYNRLINDMLTVYDTATICAYNDPFKCGLKLEPDPTLLSLVLDWIEDDGESGFESLSGTLRKNEERGVATLQGFNNFSTISYDGIITGGTEEGGVTSDLQSVNSCRDWDELQYVWTEWRRKSGQKIRDLYEQLVELSNQAAKLNSE</sequence>
<keyword evidence="2" id="KW-0732">Signal</keyword>
<dbReference type="PANTHER" id="PTHR10514:SF40">
    <property type="entry name" value="ANGIOTENSIN-CONVERTING ENZYME"/>
    <property type="match status" value="1"/>
</dbReference>
<keyword evidence="4" id="KW-0325">Glycoprotein</keyword>
<accession>A0A7R9AT34</accession>
<evidence type="ECO:0000313" key="7">
    <source>
        <dbReference type="EMBL" id="CAD7259647.1"/>
    </source>
</evidence>
<evidence type="ECO:0000256" key="3">
    <source>
        <dbReference type="ARBA" id="ARBA00023157"/>
    </source>
</evidence>
<evidence type="ECO:0000256" key="1">
    <source>
        <dbReference type="ARBA" id="ARBA00008139"/>
    </source>
</evidence>
<dbReference type="GO" id="GO:0006508">
    <property type="term" value="P:proteolysis"/>
    <property type="evidence" value="ECO:0007669"/>
    <property type="project" value="InterPro"/>
</dbReference>
<evidence type="ECO:0000256" key="6">
    <source>
        <dbReference type="PROSITE-ProRule" id="PRU01355"/>
    </source>
</evidence>
<reference evidence="7" key="1">
    <citation type="submission" date="2020-11" db="EMBL/GenBank/DDBJ databases">
        <authorList>
            <person name="Tran Van P."/>
        </authorList>
    </citation>
    <scope>NUCLEOTIDE SEQUENCE</scope>
</reference>
<gene>
    <name evidence="7" type="ORF">TSIB3V08_LOCUS3850</name>
</gene>
<keyword evidence="3 5" id="KW-1015">Disulfide bond</keyword>
<proteinExistence type="inferred from homology"/>
<dbReference type="GO" id="GO:0008237">
    <property type="term" value="F:metallopeptidase activity"/>
    <property type="evidence" value="ECO:0007669"/>
    <property type="project" value="InterPro"/>
</dbReference>
<evidence type="ECO:0000256" key="2">
    <source>
        <dbReference type="ARBA" id="ARBA00022729"/>
    </source>
</evidence>
<dbReference type="GO" id="GO:0005886">
    <property type="term" value="C:plasma membrane"/>
    <property type="evidence" value="ECO:0007669"/>
    <property type="project" value="TreeGrafter"/>
</dbReference>
<name>A0A7R9AT34_TIMSH</name>
<dbReference type="AlphaFoldDB" id="A0A7R9AT34"/>
<evidence type="ECO:0000256" key="4">
    <source>
        <dbReference type="ARBA" id="ARBA00023180"/>
    </source>
</evidence>
<comment type="caution">
    <text evidence="6">Lacks conserved residue(s) required for the propagation of feature annotation.</text>
</comment>
<dbReference type="PANTHER" id="PTHR10514">
    <property type="entry name" value="ANGIOTENSIN-CONVERTING ENZYME"/>
    <property type="match status" value="1"/>
</dbReference>
<dbReference type="Pfam" id="PF01401">
    <property type="entry name" value="Peptidase_M2"/>
    <property type="match status" value="2"/>
</dbReference>